<keyword evidence="2" id="KW-1185">Reference proteome</keyword>
<dbReference type="RefSeq" id="WP_336351004.1">
    <property type="nucleotide sequence ID" value="NZ_JAZAQL010000002.1"/>
</dbReference>
<sequence>MDSEVSSLSLSNRVVLLGLASLEAVEETPAHAPAVRAACGDCTDALADAVVGSLDEAAVARGLNVLEVEGPVVRVDDGESSAVGKGRPAFALEASASEVLSALEDDAALVDAVEVVRERA</sequence>
<evidence type="ECO:0000313" key="1">
    <source>
        <dbReference type="EMBL" id="MFC6954062.1"/>
    </source>
</evidence>
<evidence type="ECO:0000313" key="2">
    <source>
        <dbReference type="Proteomes" id="UP001596395"/>
    </source>
</evidence>
<gene>
    <name evidence="1" type="ORF">ACFQGB_14425</name>
</gene>
<reference evidence="1 2" key="1">
    <citation type="journal article" date="2019" name="Int. J. Syst. Evol. Microbiol.">
        <title>The Global Catalogue of Microorganisms (GCM) 10K type strain sequencing project: providing services to taxonomists for standard genome sequencing and annotation.</title>
        <authorList>
            <consortium name="The Broad Institute Genomics Platform"/>
            <consortium name="The Broad Institute Genome Sequencing Center for Infectious Disease"/>
            <person name="Wu L."/>
            <person name="Ma J."/>
        </authorList>
    </citation>
    <scope>NUCLEOTIDE SEQUENCE [LARGE SCALE GENOMIC DNA]</scope>
    <source>
        <strain evidence="1 2">GX26</strain>
    </source>
</reference>
<dbReference type="EMBL" id="JBHSXN010000002">
    <property type="protein sequence ID" value="MFC6954062.1"/>
    <property type="molecule type" value="Genomic_DNA"/>
</dbReference>
<comment type="caution">
    <text evidence="1">The sequence shown here is derived from an EMBL/GenBank/DDBJ whole genome shotgun (WGS) entry which is preliminary data.</text>
</comment>
<proteinExistence type="predicted"/>
<dbReference type="Proteomes" id="UP001596395">
    <property type="component" value="Unassembled WGS sequence"/>
</dbReference>
<protein>
    <submittedName>
        <fullName evidence="1">Uncharacterized protein</fullName>
    </submittedName>
</protein>
<organism evidence="1 2">
    <name type="scientific">Halorubellus litoreus</name>
    <dbReference type="NCBI Taxonomy" id="755308"/>
    <lineage>
        <taxon>Archaea</taxon>
        <taxon>Methanobacteriati</taxon>
        <taxon>Methanobacteriota</taxon>
        <taxon>Stenosarchaea group</taxon>
        <taxon>Halobacteria</taxon>
        <taxon>Halobacteriales</taxon>
        <taxon>Halorubellaceae</taxon>
        <taxon>Halorubellus</taxon>
    </lineage>
</organism>
<name>A0ABD5VLH5_9EURY</name>
<accession>A0ABD5VLH5</accession>
<dbReference type="AlphaFoldDB" id="A0ABD5VLH5"/>